<gene>
    <name evidence="1" type="ORF">WS90_25155</name>
</gene>
<dbReference type="Proteomes" id="UP000069001">
    <property type="component" value="Unassembled WGS sequence"/>
</dbReference>
<accession>A0A103ZAB3</accession>
<sequence length="83" mass="8535">MFEALVPRITADLNQLGATCAADPDGRRVATIVAALDDAAARVKTYWTSAPDQASRTDASVLHAGLLAAREIVLDASAQAAVG</sequence>
<dbReference type="EMBL" id="LOYH01000089">
    <property type="protein sequence ID" value="KVK75937.1"/>
    <property type="molecule type" value="Genomic_DNA"/>
</dbReference>
<dbReference type="AlphaFoldDB" id="A0A103ZAB3"/>
<dbReference type="RefSeq" id="WP_059731791.1">
    <property type="nucleotide sequence ID" value="NZ_LOYH01000089.1"/>
</dbReference>
<evidence type="ECO:0000313" key="2">
    <source>
        <dbReference type="Proteomes" id="UP000069001"/>
    </source>
</evidence>
<comment type="caution">
    <text evidence="1">The sequence shown here is derived from an EMBL/GenBank/DDBJ whole genome shotgun (WGS) entry which is preliminary data.</text>
</comment>
<evidence type="ECO:0008006" key="3">
    <source>
        <dbReference type="Google" id="ProtNLM"/>
    </source>
</evidence>
<proteinExistence type="predicted"/>
<name>A0A103ZAB3_BURCE</name>
<protein>
    <recommendedName>
        <fullName evidence="3">Serine kinase</fullName>
    </recommendedName>
</protein>
<reference evidence="1 2" key="1">
    <citation type="submission" date="2015-11" db="EMBL/GenBank/DDBJ databases">
        <title>Expanding the genomic diversity of Burkholderia species for the development of highly accurate diagnostics.</title>
        <authorList>
            <person name="Sahl J."/>
            <person name="Keim P."/>
            <person name="Wagner D."/>
        </authorList>
    </citation>
    <scope>NUCLEOTIDE SEQUENCE [LARGE SCALE GENOMIC DNA]</scope>
    <source>
        <strain evidence="1 2">MSMB1302</strain>
    </source>
</reference>
<organism evidence="1 2">
    <name type="scientific">Burkholderia cepacia</name>
    <name type="common">Pseudomonas cepacia</name>
    <dbReference type="NCBI Taxonomy" id="292"/>
    <lineage>
        <taxon>Bacteria</taxon>
        <taxon>Pseudomonadati</taxon>
        <taxon>Pseudomonadota</taxon>
        <taxon>Betaproteobacteria</taxon>
        <taxon>Burkholderiales</taxon>
        <taxon>Burkholderiaceae</taxon>
        <taxon>Burkholderia</taxon>
        <taxon>Burkholderia cepacia complex</taxon>
    </lineage>
</organism>
<evidence type="ECO:0000313" key="1">
    <source>
        <dbReference type="EMBL" id="KVK75937.1"/>
    </source>
</evidence>